<gene>
    <name evidence="1" type="ORF">JK359_37480</name>
</gene>
<dbReference type="AlphaFoldDB" id="A0A937JSK2"/>
<evidence type="ECO:0000313" key="2">
    <source>
        <dbReference type="Proteomes" id="UP000661858"/>
    </source>
</evidence>
<reference evidence="1" key="1">
    <citation type="submission" date="2021-01" db="EMBL/GenBank/DDBJ databases">
        <title>WGS of actinomycetes isolated from Thailand.</title>
        <authorList>
            <person name="Thawai C."/>
        </authorList>
    </citation>
    <scope>NUCLEOTIDE SEQUENCE</scope>
    <source>
        <strain evidence="1">RCU-197</strain>
    </source>
</reference>
<organism evidence="1 2">
    <name type="scientific">Streptomyces actinomycinicus</name>
    <dbReference type="NCBI Taxonomy" id="1695166"/>
    <lineage>
        <taxon>Bacteria</taxon>
        <taxon>Bacillati</taxon>
        <taxon>Actinomycetota</taxon>
        <taxon>Actinomycetes</taxon>
        <taxon>Kitasatosporales</taxon>
        <taxon>Streptomycetaceae</taxon>
        <taxon>Streptomyces</taxon>
    </lineage>
</organism>
<dbReference type="RefSeq" id="WP_201844107.1">
    <property type="nucleotide sequence ID" value="NZ_JAERRK010000036.1"/>
</dbReference>
<protein>
    <submittedName>
        <fullName evidence="1">Uncharacterized protein</fullName>
    </submittedName>
</protein>
<accession>A0A937JSK2</accession>
<dbReference type="Proteomes" id="UP000661858">
    <property type="component" value="Unassembled WGS sequence"/>
</dbReference>
<dbReference type="EMBL" id="JAERRK010000036">
    <property type="protein sequence ID" value="MBL1087566.1"/>
    <property type="molecule type" value="Genomic_DNA"/>
</dbReference>
<evidence type="ECO:0000313" key="1">
    <source>
        <dbReference type="EMBL" id="MBL1087566.1"/>
    </source>
</evidence>
<sequence length="73" mass="8136">MVTLDTGMVGRVSSAATSHRCEVLSVMNQRGTLIHTTSRHVVACEKLGIRLEPRPDPVLMRRRVRTLHLPPGH</sequence>
<proteinExistence type="predicted"/>
<comment type="caution">
    <text evidence="1">The sequence shown here is derived from an EMBL/GenBank/DDBJ whole genome shotgun (WGS) entry which is preliminary data.</text>
</comment>
<name>A0A937JSK2_9ACTN</name>
<keyword evidence="2" id="KW-1185">Reference proteome</keyword>